<organism evidence="1 2">
    <name type="scientific">Phlebia brevispora</name>
    <dbReference type="NCBI Taxonomy" id="194682"/>
    <lineage>
        <taxon>Eukaryota</taxon>
        <taxon>Fungi</taxon>
        <taxon>Dikarya</taxon>
        <taxon>Basidiomycota</taxon>
        <taxon>Agaricomycotina</taxon>
        <taxon>Agaricomycetes</taxon>
        <taxon>Polyporales</taxon>
        <taxon>Meruliaceae</taxon>
        <taxon>Phlebia</taxon>
    </lineage>
</organism>
<reference evidence="1" key="1">
    <citation type="submission" date="2022-07" db="EMBL/GenBank/DDBJ databases">
        <title>Genome Sequence of Phlebia brevispora.</title>
        <authorList>
            <person name="Buettner E."/>
        </authorList>
    </citation>
    <scope>NUCLEOTIDE SEQUENCE</scope>
    <source>
        <strain evidence="1">MPL23</strain>
    </source>
</reference>
<sequence length="1043" mass="116681">MIMNVRPRMSALVDVGQRLLARNLDAVDVFTRVSTVQFARLFGSTAEQTSANVHASDTKIMLPSKRRRISEADSEGPEDGDVSFDQDIHISDSQSLDEGPGSPPAAAEGPAQSSLAESLRSQPLATITEQLRLDDDNHNADENEPIPEDEEAPSDNETLDPTSPTLHIQELQNSQEFIKLLRSASLDGDDLHPDVLARLKNPPAEPVEISDDIRLSLEIYLGLDRSSEAVYNMVRRAVARAPYNIKMLSLDQVKRKALEISGVCPVYKDMCFKSCVGFTGPWATLDKCPLCGEARYDQRKLETKGIRIGRKQFLTVPVGPVLQAFHRSSRSAAAMHYRTQCVAHAWERFQVDGVNVRVFSDWIDGSEHWRAFLRGDLQGEHNIVLVFSIDGAQLYRMKQSDCWIYIWILFDMAPGERYKDKHIIIGGVIPGPNKPKNLESFVFPGFYHVAALMKEGLQIWDAQLVHRYLADLFLALVCADGPGMADINGLVGHSGAQGCRLYCGMRGRLKPGSGIYYPVSLKPTEPYDILASAHADVLIGARSPSQETIAQTYKQNLQFLQESRNITQFRARRLATGIAKPTIVSGLPSNHLFGIPGCFPLDIMHLAGLNLPDLFVNLWRGTINCSTGDSKDLWDWAVFRDQEAWKAHGVLVGACVKYLPSSFDRPPRNIQEKLTSGYKCVEFETWFYGYCPGLLYGVLPLKYWKHFCKLVRGICLASQRNISLEQLAEGHQLLCEFVRDFELLYYRRHPGRLHFVRPCIHSLLHVLPEIGRVGPHRIHSQYAMERAIGSLGAEIRQPSQPYANLARRALHRCQANALKAMVPEFDPPDPLPDGAYDAGNGYILLRASEAYERGLPFEESRLLLQYVHNSSGAPYATEAFLARPKIAKWARLRLPNGQIARSLWKEHSDSQRTSRNVKILLNGEQQFAEVRYYFKLSLVPRTPPHILAMVSLYSPPDHDLLVQSSNVLWSCQHQGNEALTIIDVHTIQSVVGMIPHLTVPRCADGTNDPGNVRAAPSGHFFVVEKLGLDVLALTGQIQNEDED</sequence>
<dbReference type="EMBL" id="JANHOG010001443">
    <property type="protein sequence ID" value="KAJ3536997.1"/>
    <property type="molecule type" value="Genomic_DNA"/>
</dbReference>
<dbReference type="Proteomes" id="UP001148662">
    <property type="component" value="Unassembled WGS sequence"/>
</dbReference>
<accession>A0ACC1SCR0</accession>
<evidence type="ECO:0000313" key="2">
    <source>
        <dbReference type="Proteomes" id="UP001148662"/>
    </source>
</evidence>
<comment type="caution">
    <text evidence="1">The sequence shown here is derived from an EMBL/GenBank/DDBJ whole genome shotgun (WGS) entry which is preliminary data.</text>
</comment>
<keyword evidence="2" id="KW-1185">Reference proteome</keyword>
<gene>
    <name evidence="1" type="ORF">NM688_g6755</name>
</gene>
<proteinExistence type="predicted"/>
<evidence type="ECO:0000313" key="1">
    <source>
        <dbReference type="EMBL" id="KAJ3536997.1"/>
    </source>
</evidence>
<protein>
    <submittedName>
        <fullName evidence="1">Uncharacterized protein</fullName>
    </submittedName>
</protein>
<name>A0ACC1SCR0_9APHY</name>